<organism evidence="1 2">
    <name type="scientific">Mucuna pruriens</name>
    <name type="common">Velvet bean</name>
    <name type="synonym">Dolichos pruriens</name>
    <dbReference type="NCBI Taxonomy" id="157652"/>
    <lineage>
        <taxon>Eukaryota</taxon>
        <taxon>Viridiplantae</taxon>
        <taxon>Streptophyta</taxon>
        <taxon>Embryophyta</taxon>
        <taxon>Tracheophyta</taxon>
        <taxon>Spermatophyta</taxon>
        <taxon>Magnoliopsida</taxon>
        <taxon>eudicotyledons</taxon>
        <taxon>Gunneridae</taxon>
        <taxon>Pentapetalae</taxon>
        <taxon>rosids</taxon>
        <taxon>fabids</taxon>
        <taxon>Fabales</taxon>
        <taxon>Fabaceae</taxon>
        <taxon>Papilionoideae</taxon>
        <taxon>50 kb inversion clade</taxon>
        <taxon>NPAAA clade</taxon>
        <taxon>indigoferoid/millettioid clade</taxon>
        <taxon>Phaseoleae</taxon>
        <taxon>Mucuna</taxon>
    </lineage>
</organism>
<keyword evidence="2" id="KW-1185">Reference proteome</keyword>
<protein>
    <submittedName>
        <fullName evidence="1">Uncharacterized protein</fullName>
    </submittedName>
</protein>
<gene>
    <name evidence="1" type="ORF">CR513_30986</name>
</gene>
<feature type="non-terminal residue" evidence="1">
    <location>
        <position position="1"/>
    </location>
</feature>
<reference evidence="1" key="1">
    <citation type="submission" date="2018-05" db="EMBL/GenBank/DDBJ databases">
        <title>Draft genome of Mucuna pruriens seed.</title>
        <authorList>
            <person name="Nnadi N.E."/>
            <person name="Vos R."/>
            <person name="Hasami M.H."/>
            <person name="Devisetty U.K."/>
            <person name="Aguiy J.C."/>
        </authorList>
    </citation>
    <scope>NUCLEOTIDE SEQUENCE [LARGE SCALE GENOMIC DNA]</scope>
    <source>
        <strain evidence="1">JCA_2017</strain>
    </source>
</reference>
<evidence type="ECO:0000313" key="1">
    <source>
        <dbReference type="EMBL" id="RDX87533.1"/>
    </source>
</evidence>
<dbReference type="EMBL" id="QJKJ01006206">
    <property type="protein sequence ID" value="RDX87533.1"/>
    <property type="molecule type" value="Genomic_DNA"/>
</dbReference>
<accession>A0A371GB03</accession>
<sequence length="163" mass="19274">MYPSSPYGYPKTIWNHNNKLVYCFNLLSPLDLLSLPTMLTWMNDKGLSKAQFVKELHEKARIHMEKKEEQYVKNANEGKKEVIFKEGDLVWVHLRKERYLNPKFEVKFSSSKEEWCIRGSLARDFANPLSVGLDCESNDLETPPLYHPYFDPFPWLELRHGEH</sequence>
<evidence type="ECO:0000313" key="2">
    <source>
        <dbReference type="Proteomes" id="UP000257109"/>
    </source>
</evidence>
<comment type="caution">
    <text evidence="1">The sequence shown here is derived from an EMBL/GenBank/DDBJ whole genome shotgun (WGS) entry which is preliminary data.</text>
</comment>
<dbReference type="AlphaFoldDB" id="A0A371GB03"/>
<name>A0A371GB03_MUCPR</name>
<dbReference type="Proteomes" id="UP000257109">
    <property type="component" value="Unassembled WGS sequence"/>
</dbReference>
<proteinExistence type="predicted"/>